<evidence type="ECO:0008006" key="4">
    <source>
        <dbReference type="Google" id="ProtNLM"/>
    </source>
</evidence>
<dbReference type="PATRIC" id="fig|43675.28.peg.669"/>
<organism evidence="2">
    <name type="scientific">Rothia mucilaginosa</name>
    <dbReference type="NCBI Taxonomy" id="43675"/>
    <lineage>
        <taxon>Bacteria</taxon>
        <taxon>Bacillati</taxon>
        <taxon>Actinomycetota</taxon>
        <taxon>Actinomycetes</taxon>
        <taxon>Micrococcales</taxon>
        <taxon>Micrococcaceae</taxon>
        <taxon>Rothia</taxon>
    </lineage>
</organism>
<dbReference type="SUPFAM" id="SSF50998">
    <property type="entry name" value="Quinoprotein alcohol dehydrogenase-like"/>
    <property type="match status" value="1"/>
</dbReference>
<keyword evidence="1" id="KW-0732">Signal</keyword>
<feature type="signal peptide" evidence="1">
    <location>
        <begin position="1"/>
        <end position="25"/>
    </location>
</feature>
<sequence length="402" mass="45321">MTTSRFSGSLRLGLIGALLLSGCSATIPVTNDPRKALDESSIAISIAGDSRYLPHAGGGVAFYNSETQKWSRIKNVGVRNSPIVYKDKNLYFTDTNSLFTLSDKLHTYPKKTKNDYSEDVYVADDSTIVAIDNYGGDGNGDYLFLVTIVKDGEVREERIKNNLLFTAQCADGSIWGYDKISNYEGTDNQYLHPRNPTYLTRVYPNPSNEKMFSKSLESNTMEGSYIVCAGNRIVKIHDTYPQSITDYQYADLKDIDGSMLEVINVQTGEHTERQITGEANKRVHGKNVPSGAPYAIHAYGDDIWWVHHDGRIISTNIDTAHNTVRFSLKIPEGVKEVSTYYWTEKNLYAMYELQGETYIQAYSVESGELIKTQKIPHYNALLNGREYPSYFVITNEEKFLKN</sequence>
<dbReference type="AlphaFoldDB" id="A0A0K2RYG6"/>
<dbReference type="Proteomes" id="UP000066203">
    <property type="component" value="Chromosome"/>
</dbReference>
<dbReference type="InterPro" id="IPR011047">
    <property type="entry name" value="Quinoprotein_ADH-like_sf"/>
</dbReference>
<feature type="chain" id="PRO_5038434065" description="Lipoprotein" evidence="1">
    <location>
        <begin position="26"/>
        <end position="402"/>
    </location>
</feature>
<proteinExistence type="predicted"/>
<evidence type="ECO:0000256" key="1">
    <source>
        <dbReference type="SAM" id="SignalP"/>
    </source>
</evidence>
<dbReference type="PROSITE" id="PS51257">
    <property type="entry name" value="PROKAR_LIPOPROTEIN"/>
    <property type="match status" value="1"/>
</dbReference>
<name>A0A0K2RYG6_9MICC</name>
<evidence type="ECO:0000313" key="3">
    <source>
        <dbReference type="Proteomes" id="UP000066203"/>
    </source>
</evidence>
<dbReference type="RefSeq" id="WP_060824045.1">
    <property type="nucleotide sequence ID" value="NZ_AP014938.1"/>
</dbReference>
<evidence type="ECO:0000313" key="2">
    <source>
        <dbReference type="EMBL" id="BAS19906.1"/>
    </source>
</evidence>
<dbReference type="EMBL" id="AP014938">
    <property type="protein sequence ID" value="BAS19906.1"/>
    <property type="molecule type" value="Genomic_DNA"/>
</dbReference>
<accession>A0A0K2RYG6</accession>
<reference evidence="3" key="1">
    <citation type="submission" date="2015-08" db="EMBL/GenBank/DDBJ databases">
        <title>Complete genome sequence of Rothia mucilaginosa strain NUM-Rm6536.</title>
        <authorList>
            <person name="Nambu T."/>
        </authorList>
    </citation>
    <scope>NUCLEOTIDE SEQUENCE [LARGE SCALE GENOMIC DNA]</scope>
    <source>
        <strain evidence="3">NUM-Rm6536</strain>
    </source>
</reference>
<protein>
    <recommendedName>
        <fullName evidence="4">Lipoprotein</fullName>
    </recommendedName>
</protein>
<gene>
    <name evidence="2" type="ORF">RM6536_0659</name>
</gene>